<proteinExistence type="inferred from homology"/>
<evidence type="ECO:0000313" key="4">
    <source>
        <dbReference type="EMBL" id="GAX12701.1"/>
    </source>
</evidence>
<evidence type="ECO:0000313" key="5">
    <source>
        <dbReference type="Proteomes" id="UP000198406"/>
    </source>
</evidence>
<dbReference type="SUPFAM" id="SSF56047">
    <property type="entry name" value="Ribosomal protein S8"/>
    <property type="match status" value="1"/>
</dbReference>
<reference evidence="4 5" key="1">
    <citation type="journal article" date="2015" name="Plant Cell">
        <title>Oil accumulation by the oleaginous diatom Fistulifera solaris as revealed by the genome and transcriptome.</title>
        <authorList>
            <person name="Tanaka T."/>
            <person name="Maeda Y."/>
            <person name="Veluchamy A."/>
            <person name="Tanaka M."/>
            <person name="Abida H."/>
            <person name="Marechal E."/>
            <person name="Bowler C."/>
            <person name="Muto M."/>
            <person name="Sunaga Y."/>
            <person name="Tanaka M."/>
            <person name="Yoshino T."/>
            <person name="Taniguchi T."/>
            <person name="Fukuda Y."/>
            <person name="Nemoto M."/>
            <person name="Matsumoto M."/>
            <person name="Wong P.S."/>
            <person name="Aburatani S."/>
            <person name="Fujibuchi W."/>
        </authorList>
    </citation>
    <scope>NUCLEOTIDE SEQUENCE [LARGE SCALE GENOMIC DNA]</scope>
    <source>
        <strain evidence="4 5">JPCC DA0580</strain>
    </source>
</reference>
<keyword evidence="5" id="KW-1185">Reference proteome</keyword>
<dbReference type="OrthoDB" id="10250260at2759"/>
<comment type="caution">
    <text evidence="4">The sequence shown here is derived from an EMBL/GenBank/DDBJ whole genome shotgun (WGS) entry which is preliminary data.</text>
</comment>
<gene>
    <name evidence="4" type="ORF">FisN_15Hh177</name>
</gene>
<dbReference type="GO" id="GO:0006412">
    <property type="term" value="P:translation"/>
    <property type="evidence" value="ECO:0007669"/>
    <property type="project" value="InterPro"/>
</dbReference>
<dbReference type="EMBL" id="BDSP01000055">
    <property type="protein sequence ID" value="GAX12701.1"/>
    <property type="molecule type" value="Genomic_DNA"/>
</dbReference>
<keyword evidence="2 4" id="KW-0689">Ribosomal protein</keyword>
<dbReference type="InterPro" id="IPR035987">
    <property type="entry name" value="Ribosomal_uS8_sf"/>
</dbReference>
<dbReference type="InterPro" id="IPR000630">
    <property type="entry name" value="Ribosomal_uS8"/>
</dbReference>
<comment type="similarity">
    <text evidence="1">Belongs to the universal ribosomal protein uS8 family.</text>
</comment>
<evidence type="ECO:0000256" key="2">
    <source>
        <dbReference type="ARBA" id="ARBA00022980"/>
    </source>
</evidence>
<dbReference type="AlphaFoldDB" id="A0A1Z5JG15"/>
<protein>
    <submittedName>
        <fullName evidence="4">Small subunit ribosomal protein S15Ae</fullName>
    </submittedName>
</protein>
<dbReference type="GO" id="GO:0003735">
    <property type="term" value="F:structural constituent of ribosome"/>
    <property type="evidence" value="ECO:0007669"/>
    <property type="project" value="InterPro"/>
</dbReference>
<evidence type="ECO:0000256" key="3">
    <source>
        <dbReference type="ARBA" id="ARBA00023274"/>
    </source>
</evidence>
<name>A0A1Z5JG15_FISSO</name>
<evidence type="ECO:0000256" key="1">
    <source>
        <dbReference type="ARBA" id="ARBA00006471"/>
    </source>
</evidence>
<sequence>MVRMSVLADCLKTISNAEKRGRRQVLIRPSSKVVIKFLQKMQENGTSFTNCCKWKRFGCSMVSALV</sequence>
<dbReference type="GO" id="GO:0005840">
    <property type="term" value="C:ribosome"/>
    <property type="evidence" value="ECO:0007669"/>
    <property type="project" value="UniProtKB-KW"/>
</dbReference>
<dbReference type="Gene3D" id="3.30.1370.30">
    <property type="match status" value="1"/>
</dbReference>
<organism evidence="4 5">
    <name type="scientific">Fistulifera solaris</name>
    <name type="common">Oleaginous diatom</name>
    <dbReference type="NCBI Taxonomy" id="1519565"/>
    <lineage>
        <taxon>Eukaryota</taxon>
        <taxon>Sar</taxon>
        <taxon>Stramenopiles</taxon>
        <taxon>Ochrophyta</taxon>
        <taxon>Bacillariophyta</taxon>
        <taxon>Bacillariophyceae</taxon>
        <taxon>Bacillariophycidae</taxon>
        <taxon>Naviculales</taxon>
        <taxon>Naviculaceae</taxon>
        <taxon>Fistulifera</taxon>
    </lineage>
</organism>
<keyword evidence="3" id="KW-0687">Ribonucleoprotein</keyword>
<dbReference type="InParanoid" id="A0A1Z5JG15"/>
<dbReference type="Proteomes" id="UP000198406">
    <property type="component" value="Unassembled WGS sequence"/>
</dbReference>
<dbReference type="GO" id="GO:1990904">
    <property type="term" value="C:ribonucleoprotein complex"/>
    <property type="evidence" value="ECO:0007669"/>
    <property type="project" value="UniProtKB-KW"/>
</dbReference>
<dbReference type="PANTHER" id="PTHR11758">
    <property type="entry name" value="40S RIBOSOMAL PROTEIN S15A"/>
    <property type="match status" value="1"/>
</dbReference>
<accession>A0A1Z5JG15</accession>